<comment type="caution">
    <text evidence="3">The sequence shown here is derived from an EMBL/GenBank/DDBJ whole genome shotgun (WGS) entry which is preliminary data.</text>
</comment>
<organism evidence="3 4">
    <name type="scientific">Paenibacillus farraposensis</name>
    <dbReference type="NCBI Taxonomy" id="2807095"/>
    <lineage>
        <taxon>Bacteria</taxon>
        <taxon>Bacillati</taxon>
        <taxon>Bacillota</taxon>
        <taxon>Bacilli</taxon>
        <taxon>Bacillales</taxon>
        <taxon>Paenibacillaceae</taxon>
        <taxon>Paenibacillus</taxon>
    </lineage>
</organism>
<feature type="region of interest" description="Disordered" evidence="1">
    <location>
        <begin position="65"/>
        <end position="90"/>
    </location>
</feature>
<dbReference type="Proteomes" id="UP001597340">
    <property type="component" value="Unassembled WGS sequence"/>
</dbReference>
<accession>A0ABW4DE59</accession>
<proteinExistence type="predicted"/>
<evidence type="ECO:0000256" key="1">
    <source>
        <dbReference type="SAM" id="MobiDB-lite"/>
    </source>
</evidence>
<feature type="chain" id="PRO_5045851218" evidence="2">
    <location>
        <begin position="26"/>
        <end position="90"/>
    </location>
</feature>
<dbReference type="RefSeq" id="WP_229524259.1">
    <property type="nucleotide sequence ID" value="NZ_JAFFQR010000064.1"/>
</dbReference>
<reference evidence="4" key="1">
    <citation type="journal article" date="2019" name="Int. J. Syst. Evol. Microbiol.">
        <title>The Global Catalogue of Microorganisms (GCM) 10K type strain sequencing project: providing services to taxonomists for standard genome sequencing and annotation.</title>
        <authorList>
            <consortium name="The Broad Institute Genomics Platform"/>
            <consortium name="The Broad Institute Genome Sequencing Center for Infectious Disease"/>
            <person name="Wu L."/>
            <person name="Ma J."/>
        </authorList>
    </citation>
    <scope>NUCLEOTIDE SEQUENCE [LARGE SCALE GENOMIC DNA]</scope>
    <source>
        <strain evidence="4">CCM 9147</strain>
    </source>
</reference>
<keyword evidence="4" id="KW-1185">Reference proteome</keyword>
<evidence type="ECO:0000313" key="4">
    <source>
        <dbReference type="Proteomes" id="UP001597340"/>
    </source>
</evidence>
<dbReference type="EMBL" id="JBHTNZ010000013">
    <property type="protein sequence ID" value="MFD1462048.1"/>
    <property type="molecule type" value="Genomic_DNA"/>
</dbReference>
<feature type="signal peptide" evidence="2">
    <location>
        <begin position="1"/>
        <end position="25"/>
    </location>
</feature>
<gene>
    <name evidence="3" type="ORF">ACFQ5D_11665</name>
</gene>
<keyword evidence="2" id="KW-0732">Signal</keyword>
<name>A0ABW4DE59_9BACL</name>
<feature type="compositionally biased region" description="Basic and acidic residues" evidence="1">
    <location>
        <begin position="73"/>
        <end position="90"/>
    </location>
</feature>
<sequence length="90" mass="10017">MKKLTSRFSSLLLVGLMLLPTGVHASSSNDFVSAKPAVEGEIVQAYRVTDKGLVELSQEELQAYKTQEEEANESAKLELDKDSRQKKFTK</sequence>
<evidence type="ECO:0000313" key="3">
    <source>
        <dbReference type="EMBL" id="MFD1462048.1"/>
    </source>
</evidence>
<protein>
    <submittedName>
        <fullName evidence="3">Uncharacterized protein</fullName>
    </submittedName>
</protein>
<evidence type="ECO:0000256" key="2">
    <source>
        <dbReference type="SAM" id="SignalP"/>
    </source>
</evidence>